<accession>V4PVC8</accession>
<dbReference type="EMBL" id="AWGB01000017">
    <property type="protein sequence ID" value="ESQ91364.1"/>
    <property type="molecule type" value="Genomic_DNA"/>
</dbReference>
<dbReference type="AlphaFoldDB" id="V4PVC8"/>
<keyword evidence="2" id="KW-1185">Reference proteome</keyword>
<evidence type="ECO:0000313" key="2">
    <source>
        <dbReference type="Proteomes" id="UP000017837"/>
    </source>
</evidence>
<proteinExistence type="predicted"/>
<protein>
    <submittedName>
        <fullName evidence="1">Uncharacterized protein</fullName>
    </submittedName>
</protein>
<dbReference type="Proteomes" id="UP000017837">
    <property type="component" value="Unassembled WGS sequence"/>
</dbReference>
<organism evidence="1 2">
    <name type="scientific">Asticcacaulis benevestitus DSM 16100 = ATCC BAA-896</name>
    <dbReference type="NCBI Taxonomy" id="1121022"/>
    <lineage>
        <taxon>Bacteria</taxon>
        <taxon>Pseudomonadati</taxon>
        <taxon>Pseudomonadota</taxon>
        <taxon>Alphaproteobacteria</taxon>
        <taxon>Caulobacterales</taxon>
        <taxon>Caulobacteraceae</taxon>
        <taxon>Asticcacaulis</taxon>
    </lineage>
</organism>
<comment type="caution">
    <text evidence="1">The sequence shown here is derived from an EMBL/GenBank/DDBJ whole genome shotgun (WGS) entry which is preliminary data.</text>
</comment>
<evidence type="ECO:0000313" key="1">
    <source>
        <dbReference type="EMBL" id="ESQ91364.1"/>
    </source>
</evidence>
<gene>
    <name evidence="1" type="ORF">ABENE_10135</name>
</gene>
<reference evidence="1 2" key="1">
    <citation type="journal article" date="2014" name="Nature">
        <title>Sequential evolution of bacterial morphology by co-option of a developmental regulator.</title>
        <authorList>
            <person name="Jiang C."/>
            <person name="Brown P.J."/>
            <person name="Ducret A."/>
            <person name="Brun Y.V."/>
        </authorList>
    </citation>
    <scope>NUCLEOTIDE SEQUENCE [LARGE SCALE GENOMIC DNA]</scope>
    <source>
        <strain evidence="1 2">DSM 16100</strain>
    </source>
</reference>
<sequence>MGVWITAGTPEGQQWPVLYRGLARLRQDDQQKNIKSVEKCQSSLALSKQVN</sequence>
<name>V4PVC8_9CAUL</name>